<gene>
    <name evidence="1" type="ORF">HMPREF9448_02787</name>
</gene>
<reference evidence="1 2" key="1">
    <citation type="submission" date="2012-08" db="EMBL/GenBank/DDBJ databases">
        <title>The Genome Sequence of Barnesiella intestinihominis YIT 11860.</title>
        <authorList>
            <consortium name="The Broad Institute Genome Sequencing Platform"/>
            <person name="Earl A."/>
            <person name="Ward D."/>
            <person name="Feldgarden M."/>
            <person name="Gevers D."/>
            <person name="Morotomi M."/>
            <person name="Walker B."/>
            <person name="Young S.K."/>
            <person name="Zeng Q."/>
            <person name="Gargeya S."/>
            <person name="Fitzgerald M."/>
            <person name="Haas B."/>
            <person name="Abouelleil A."/>
            <person name="Alvarado L."/>
            <person name="Arachchi H.M."/>
            <person name="Berlin A.M."/>
            <person name="Chapman S.B."/>
            <person name="Goldberg J."/>
            <person name="Griggs A."/>
            <person name="Gujja S."/>
            <person name="Hansen M."/>
            <person name="Howarth C."/>
            <person name="Imamovic A."/>
            <person name="Larimer J."/>
            <person name="McCowen C."/>
            <person name="Montmayeur A."/>
            <person name="Murphy C."/>
            <person name="Neiman D."/>
            <person name="Pearson M."/>
            <person name="Priest M."/>
            <person name="Roberts A."/>
            <person name="Saif S."/>
            <person name="Shea T."/>
            <person name="Sisk P."/>
            <person name="Sykes S."/>
            <person name="Wortman J."/>
            <person name="Nusbaum C."/>
            <person name="Birren B."/>
        </authorList>
    </citation>
    <scope>NUCLEOTIDE SEQUENCE [LARGE SCALE GENOMIC DNA]</scope>
    <source>
        <strain evidence="1 2">YIT 11860</strain>
    </source>
</reference>
<accession>K0X3G2</accession>
<dbReference type="EMBL" id="ADLE01000018">
    <property type="protein sequence ID" value="EJZ62104.1"/>
    <property type="molecule type" value="Genomic_DNA"/>
</dbReference>
<dbReference type="STRING" id="742726.HMPREF9448_02787"/>
<protein>
    <submittedName>
        <fullName evidence="1">Uncharacterized protein</fullName>
    </submittedName>
</protein>
<keyword evidence="2" id="KW-1185">Reference proteome</keyword>
<comment type="caution">
    <text evidence="1">The sequence shown here is derived from an EMBL/GenBank/DDBJ whole genome shotgun (WGS) entry which is preliminary data.</text>
</comment>
<dbReference type="Proteomes" id="UP000006044">
    <property type="component" value="Unassembled WGS sequence"/>
</dbReference>
<dbReference type="HOGENOM" id="CLU_1811995_0_0_10"/>
<organism evidence="1 2">
    <name type="scientific">Barnesiella intestinihominis YIT 11860</name>
    <dbReference type="NCBI Taxonomy" id="742726"/>
    <lineage>
        <taxon>Bacteria</taxon>
        <taxon>Pseudomonadati</taxon>
        <taxon>Bacteroidota</taxon>
        <taxon>Bacteroidia</taxon>
        <taxon>Bacteroidales</taxon>
        <taxon>Barnesiellaceae</taxon>
        <taxon>Barnesiella</taxon>
    </lineage>
</organism>
<name>K0X3G2_9BACT</name>
<dbReference type="AlphaFoldDB" id="K0X3G2"/>
<evidence type="ECO:0000313" key="2">
    <source>
        <dbReference type="Proteomes" id="UP000006044"/>
    </source>
</evidence>
<sequence length="142" mass="15809">MLRDTAERGGLTLSLLLSVFSTPPSLRATSPIFCITKHRGGVWLYSLQTCRGLFCFTPPSPYGHSPYISSKTPRNVTGHGRERVVTTVAGFFNPSVTSCHLLYILHYKTQGRRTEMSRNAIEYEREGGAPLFLTALFLAELI</sequence>
<evidence type="ECO:0000313" key="1">
    <source>
        <dbReference type="EMBL" id="EJZ62104.1"/>
    </source>
</evidence>
<proteinExistence type="predicted"/>